<sequence>LIIVPIEADMRMQEDMGAVTLNNSVSVHKNPEGNTPDMLSPAIAAKNVRAITLPGIALITKLVKAITMRVQHKYNK</sequence>
<name>A0A0B7BX23_9EUPU</name>
<accession>A0A0B7BX23</accession>
<feature type="non-terminal residue" evidence="1">
    <location>
        <position position="1"/>
    </location>
</feature>
<dbReference type="AlphaFoldDB" id="A0A0B7BX23"/>
<gene>
    <name evidence="1" type="primary">ORF216865</name>
</gene>
<evidence type="ECO:0000313" key="1">
    <source>
        <dbReference type="EMBL" id="CEK97774.1"/>
    </source>
</evidence>
<reference evidence="1" key="1">
    <citation type="submission" date="2014-12" db="EMBL/GenBank/DDBJ databases">
        <title>Insight into the proteome of Arion vulgaris.</title>
        <authorList>
            <person name="Aradska J."/>
            <person name="Bulat T."/>
            <person name="Smidak R."/>
            <person name="Sarate P."/>
            <person name="Gangsoo J."/>
            <person name="Sialana F."/>
            <person name="Bilban M."/>
            <person name="Lubec G."/>
        </authorList>
    </citation>
    <scope>NUCLEOTIDE SEQUENCE</scope>
    <source>
        <tissue evidence="1">Skin</tissue>
    </source>
</reference>
<feature type="non-terminal residue" evidence="1">
    <location>
        <position position="76"/>
    </location>
</feature>
<organism evidence="1">
    <name type="scientific">Arion vulgaris</name>
    <dbReference type="NCBI Taxonomy" id="1028688"/>
    <lineage>
        <taxon>Eukaryota</taxon>
        <taxon>Metazoa</taxon>
        <taxon>Spiralia</taxon>
        <taxon>Lophotrochozoa</taxon>
        <taxon>Mollusca</taxon>
        <taxon>Gastropoda</taxon>
        <taxon>Heterobranchia</taxon>
        <taxon>Euthyneura</taxon>
        <taxon>Panpulmonata</taxon>
        <taxon>Eupulmonata</taxon>
        <taxon>Stylommatophora</taxon>
        <taxon>Helicina</taxon>
        <taxon>Arionoidea</taxon>
        <taxon>Arionidae</taxon>
        <taxon>Arion</taxon>
    </lineage>
</organism>
<proteinExistence type="predicted"/>
<protein>
    <submittedName>
        <fullName evidence="1">Uncharacterized protein</fullName>
    </submittedName>
</protein>
<dbReference type="EMBL" id="HACG01050909">
    <property type="protein sequence ID" value="CEK97774.1"/>
    <property type="molecule type" value="Transcribed_RNA"/>
</dbReference>